<proteinExistence type="predicted"/>
<keyword evidence="2" id="KW-0489">Methyltransferase</keyword>
<dbReference type="Gene3D" id="3.40.50.150">
    <property type="entry name" value="Vaccinia Virus protein VP39"/>
    <property type="match status" value="1"/>
</dbReference>
<dbReference type="GO" id="GO:0008168">
    <property type="term" value="F:methyltransferase activity"/>
    <property type="evidence" value="ECO:0007669"/>
    <property type="project" value="UniProtKB-KW"/>
</dbReference>
<gene>
    <name evidence="2" type="ORF">NCTC10254_02638</name>
</gene>
<feature type="domain" description="THUMP-like" evidence="1">
    <location>
        <begin position="334"/>
        <end position="396"/>
    </location>
</feature>
<comment type="caution">
    <text evidence="2">The sequence shown here is derived from an EMBL/GenBank/DDBJ whole genome shotgun (WGS) entry which is preliminary data.</text>
</comment>
<dbReference type="SUPFAM" id="SSF53335">
    <property type="entry name" value="S-adenosyl-L-methionine-dependent methyltransferases"/>
    <property type="match status" value="1"/>
</dbReference>
<evidence type="ECO:0000259" key="1">
    <source>
        <dbReference type="Pfam" id="PF18096"/>
    </source>
</evidence>
<protein>
    <submittedName>
        <fullName evidence="2">Putative SAM-dependent methyltransferase</fullName>
    </submittedName>
</protein>
<keyword evidence="2" id="KW-0808">Transferase</keyword>
<dbReference type="EMBL" id="UARK01000036">
    <property type="protein sequence ID" value="SPW34479.1"/>
    <property type="molecule type" value="Genomic_DNA"/>
</dbReference>
<name>A0A6H9XII5_9CORY</name>
<dbReference type="AlphaFoldDB" id="A0A6H9XII5"/>
<dbReference type="RefSeq" id="WP_005527331.1">
    <property type="nucleotide sequence ID" value="NZ_CP050134.2"/>
</dbReference>
<organism evidence="2 3">
    <name type="scientific">Corynebacterium matruchotii</name>
    <dbReference type="NCBI Taxonomy" id="43768"/>
    <lineage>
        <taxon>Bacteria</taxon>
        <taxon>Bacillati</taxon>
        <taxon>Actinomycetota</taxon>
        <taxon>Actinomycetes</taxon>
        <taxon>Mycobacteriales</taxon>
        <taxon>Corynebacteriaceae</taxon>
        <taxon>Corynebacterium</taxon>
    </lineage>
</organism>
<dbReference type="Pfam" id="PF18096">
    <property type="entry name" value="Thump_like"/>
    <property type="match status" value="1"/>
</dbReference>
<evidence type="ECO:0000313" key="2">
    <source>
        <dbReference type="EMBL" id="SPW34479.1"/>
    </source>
</evidence>
<reference evidence="2 3" key="1">
    <citation type="submission" date="2018-06" db="EMBL/GenBank/DDBJ databases">
        <authorList>
            <consortium name="Pathogen Informatics"/>
            <person name="Doyle S."/>
        </authorList>
    </citation>
    <scope>NUCLEOTIDE SEQUENCE [LARGE SCALE GENOMIC DNA]</scope>
    <source>
        <strain evidence="2 3">NCTC10254</strain>
    </source>
</reference>
<dbReference type="GeneID" id="84574932"/>
<dbReference type="Proteomes" id="UP000249886">
    <property type="component" value="Unassembled WGS sequence"/>
</dbReference>
<evidence type="ECO:0000313" key="3">
    <source>
        <dbReference type="Proteomes" id="UP000249886"/>
    </source>
</evidence>
<sequence length="410" mass="44238">MSYSIDEVHYLIAHNADITCHLATRSFAPRDALTDATYLREHLGEYGRAAMELGRARHTAARKQLPADWIVCHESAQQATPLPVARVRAARLARTLGPGARIHDITCSIGTEGHALVAAGIQYFGSDLDPSRVIMARHNLGATFPTANAANKPQPVWGFYVADARHPATIPGAADAIIADPARRHQGRRITNPDELLPPLATIIATYPRTSMAIKCAPGIDFTGWDGLVSLVSVDGGVKEACLYSPALADGLHREAVIIRDGTMDILTDRDDPGADTLVGEPGTYIIDPDGAVIRAGLVRHYAHRENLWLLDERIAYLTGDRIPAGMSGFPYLETVPLKKLRSVLRGHDCGSVEILVRGVDVDPDRLRQKLRLSGSRPMAVVCTRIGRSGVALVCEARVVGEPPAGQPIP</sequence>
<accession>A0A6H9XII5</accession>
<dbReference type="GO" id="GO:0032259">
    <property type="term" value="P:methylation"/>
    <property type="evidence" value="ECO:0007669"/>
    <property type="project" value="UniProtKB-KW"/>
</dbReference>
<dbReference type="InterPro" id="IPR041497">
    <property type="entry name" value="Thump-like"/>
</dbReference>
<dbReference type="InterPro" id="IPR029063">
    <property type="entry name" value="SAM-dependent_MTases_sf"/>
</dbReference>